<protein>
    <submittedName>
        <fullName evidence="5">Uncharacterized protein</fullName>
    </submittedName>
</protein>
<dbReference type="SUPFAM" id="SSF53474">
    <property type="entry name" value="alpha/beta-Hydrolases"/>
    <property type="match status" value="1"/>
</dbReference>
<feature type="repeat" description="ANK" evidence="3">
    <location>
        <begin position="499"/>
        <end position="531"/>
    </location>
</feature>
<dbReference type="PROSITE" id="PS50088">
    <property type="entry name" value="ANK_REPEAT"/>
    <property type="match status" value="3"/>
</dbReference>
<keyword evidence="2 3" id="KW-0040">ANK repeat</keyword>
<dbReference type="GO" id="GO:0072330">
    <property type="term" value="P:monocarboxylic acid biosynthetic process"/>
    <property type="evidence" value="ECO:0007669"/>
    <property type="project" value="UniProtKB-ARBA"/>
</dbReference>
<dbReference type="InterPro" id="IPR029058">
    <property type="entry name" value="AB_hydrolase_fold"/>
</dbReference>
<dbReference type="EMBL" id="LXJU01000006">
    <property type="protein sequence ID" value="OGE54255.1"/>
    <property type="molecule type" value="Genomic_DNA"/>
</dbReference>
<dbReference type="Proteomes" id="UP000177622">
    <property type="component" value="Unassembled WGS sequence"/>
</dbReference>
<feature type="region of interest" description="Disordered" evidence="4">
    <location>
        <begin position="339"/>
        <end position="373"/>
    </location>
</feature>
<dbReference type="Pfam" id="PF12796">
    <property type="entry name" value="Ank_2"/>
    <property type="match status" value="2"/>
</dbReference>
<feature type="repeat" description="ANK" evidence="3">
    <location>
        <begin position="423"/>
        <end position="455"/>
    </location>
</feature>
<gene>
    <name evidence="5" type="ORF">PENARI_c006G02127</name>
</gene>
<name>A0A1F5LMA0_PENAI</name>
<dbReference type="GO" id="GO:0017000">
    <property type="term" value="P:antibiotic biosynthetic process"/>
    <property type="evidence" value="ECO:0007669"/>
    <property type="project" value="UniProtKB-ARBA"/>
</dbReference>
<dbReference type="AlphaFoldDB" id="A0A1F5LMA0"/>
<comment type="caution">
    <text evidence="5">The sequence shown here is derived from an EMBL/GenBank/DDBJ whole genome shotgun (WGS) entry which is preliminary data.</text>
</comment>
<dbReference type="Gene3D" id="1.25.40.20">
    <property type="entry name" value="Ankyrin repeat-containing domain"/>
    <property type="match status" value="1"/>
</dbReference>
<keyword evidence="1" id="KW-0677">Repeat</keyword>
<sequence length="669" mass="73730">MTDVQRIGFTKLSGENGTENREYRVNIILVHGLRGHPRETWEAAAESDEQKTRRFWSKSKPPNSNTAEVPNKVIPAKGFWPRDFLARDIPDARVWTYGYNADVIEGIFESNNQNSISQHGQDLAVCFEREIDNKRTALAVSLLKMSVGGTFKHLKLIYKGLRGQQAIRRSEACRERTKLIVFLGTPHRGSSYAPWGAIAANMAIVTLHDPNKKIVKSLEPNSEVLDNIHEDFKNIITTSMIKIHSFQEARGMTGFKGVHNKVVDGFSAKLDLPRSIETVESIDANHVQMARCSDRADSRYKKIFGDLKHFIHSGILDSHGTGPHNSLCTEQPVQSWRKAMGHTPNARASSTLSSLVQTPAEETSEGVSNEHGKDAASNVVDYVESEASMIFDVIIQGDFQAVKRFLRHLGKDNVNATWQPQTRKVLPLHFAAMLGKTEIVRLLLQNGSNPMIRAGTGDTALHFAVRQDHIDTVYEILGRDEYGQLLYPPEDSINRIMPEGATALTFAVYKESAKMVQILLDAGADPDACGPSGVTPLLTAASRSLDDILVILLDAGANPNSATVEGITPIHAVNTSRSAQNLIAAGSDLSAKIYQKNKYNFPVGATPLRVIVDTGKSDIVKVLARSCTREQFHVKAFDGKSALEATIRPYRPELSSILTDALEDLSTYG</sequence>
<evidence type="ECO:0000313" key="5">
    <source>
        <dbReference type="EMBL" id="OGE54255.1"/>
    </source>
</evidence>
<evidence type="ECO:0000256" key="4">
    <source>
        <dbReference type="SAM" id="MobiDB-lite"/>
    </source>
</evidence>
<evidence type="ECO:0000313" key="6">
    <source>
        <dbReference type="Proteomes" id="UP000177622"/>
    </source>
</evidence>
<dbReference type="RefSeq" id="XP_022489691.1">
    <property type="nucleotide sequence ID" value="XM_022630189.1"/>
</dbReference>
<dbReference type="PANTHER" id="PTHR24166:SF48">
    <property type="entry name" value="PROTEIN VAPYRIN"/>
    <property type="match status" value="1"/>
</dbReference>
<dbReference type="InterPro" id="IPR050889">
    <property type="entry name" value="Dendritic_Spine_Reg/Scaffold"/>
</dbReference>
<organism evidence="5 6">
    <name type="scientific">Penicillium arizonense</name>
    <dbReference type="NCBI Taxonomy" id="1835702"/>
    <lineage>
        <taxon>Eukaryota</taxon>
        <taxon>Fungi</taxon>
        <taxon>Dikarya</taxon>
        <taxon>Ascomycota</taxon>
        <taxon>Pezizomycotina</taxon>
        <taxon>Eurotiomycetes</taxon>
        <taxon>Eurotiomycetidae</taxon>
        <taxon>Eurotiales</taxon>
        <taxon>Aspergillaceae</taxon>
        <taxon>Penicillium</taxon>
    </lineage>
</organism>
<feature type="repeat" description="ANK" evidence="3">
    <location>
        <begin position="532"/>
        <end position="564"/>
    </location>
</feature>
<dbReference type="InterPro" id="IPR036770">
    <property type="entry name" value="Ankyrin_rpt-contain_sf"/>
</dbReference>
<dbReference type="PRINTS" id="PR01415">
    <property type="entry name" value="ANKYRIN"/>
</dbReference>
<dbReference type="STRING" id="1835702.A0A1F5LMA0"/>
<evidence type="ECO:0000256" key="2">
    <source>
        <dbReference type="ARBA" id="ARBA00023043"/>
    </source>
</evidence>
<dbReference type="InterPro" id="IPR002110">
    <property type="entry name" value="Ankyrin_rpt"/>
</dbReference>
<feature type="compositionally biased region" description="Polar residues" evidence="4">
    <location>
        <begin position="346"/>
        <end position="367"/>
    </location>
</feature>
<dbReference type="OrthoDB" id="427518at2759"/>
<dbReference type="GeneID" id="34574923"/>
<proteinExistence type="predicted"/>
<dbReference type="SUPFAM" id="SSF48403">
    <property type="entry name" value="Ankyrin repeat"/>
    <property type="match status" value="1"/>
</dbReference>
<dbReference type="PROSITE" id="PS50297">
    <property type="entry name" value="ANK_REP_REGION"/>
    <property type="match status" value="3"/>
</dbReference>
<accession>A0A1F5LMA0</accession>
<dbReference type="PANTHER" id="PTHR24166">
    <property type="entry name" value="ROLLING PEBBLES, ISOFORM B"/>
    <property type="match status" value="1"/>
</dbReference>
<evidence type="ECO:0000256" key="3">
    <source>
        <dbReference type="PROSITE-ProRule" id="PRU00023"/>
    </source>
</evidence>
<feature type="region of interest" description="Disordered" evidence="4">
    <location>
        <begin position="45"/>
        <end position="70"/>
    </location>
</feature>
<reference evidence="5 6" key="1">
    <citation type="journal article" date="2016" name="Sci. Rep.">
        <title>Penicillium arizonense, a new, genome sequenced fungal species, reveals a high chemical diversity in secreted metabolites.</title>
        <authorList>
            <person name="Grijseels S."/>
            <person name="Nielsen J.C."/>
            <person name="Randelovic M."/>
            <person name="Nielsen J."/>
            <person name="Nielsen K.F."/>
            <person name="Workman M."/>
            <person name="Frisvad J.C."/>
        </authorList>
    </citation>
    <scope>NUCLEOTIDE SEQUENCE [LARGE SCALE GENOMIC DNA]</scope>
    <source>
        <strain evidence="5 6">CBS 141311</strain>
    </source>
</reference>
<keyword evidence="6" id="KW-1185">Reference proteome</keyword>
<dbReference type="SMART" id="SM00248">
    <property type="entry name" value="ANK"/>
    <property type="match status" value="5"/>
</dbReference>
<evidence type="ECO:0000256" key="1">
    <source>
        <dbReference type="ARBA" id="ARBA00022737"/>
    </source>
</evidence>